<name>A0ABS5C0N7_9BACT</name>
<organism evidence="1 2">
    <name type="scientific">Gemmata palustris</name>
    <dbReference type="NCBI Taxonomy" id="2822762"/>
    <lineage>
        <taxon>Bacteria</taxon>
        <taxon>Pseudomonadati</taxon>
        <taxon>Planctomycetota</taxon>
        <taxon>Planctomycetia</taxon>
        <taxon>Gemmatales</taxon>
        <taxon>Gemmataceae</taxon>
        <taxon>Gemmata</taxon>
    </lineage>
</organism>
<dbReference type="EMBL" id="JAGKQQ010000001">
    <property type="protein sequence ID" value="MBP3959558.1"/>
    <property type="molecule type" value="Genomic_DNA"/>
</dbReference>
<dbReference type="Proteomes" id="UP000676565">
    <property type="component" value="Unassembled WGS sequence"/>
</dbReference>
<evidence type="ECO:0000313" key="2">
    <source>
        <dbReference type="Proteomes" id="UP000676565"/>
    </source>
</evidence>
<accession>A0ABS5C0N7</accession>
<proteinExistence type="predicted"/>
<gene>
    <name evidence="1" type="ORF">J8F10_30305</name>
</gene>
<evidence type="ECO:0000313" key="1">
    <source>
        <dbReference type="EMBL" id="MBP3959558.1"/>
    </source>
</evidence>
<dbReference type="RefSeq" id="WP_210660252.1">
    <property type="nucleotide sequence ID" value="NZ_JAGKQQ010000001.1"/>
</dbReference>
<sequence>MDVFAADRWLTCDDNTVYVPQFVGSLEASIGWLLADPAIYNRARPYPELSVEDNFRRLLANTAAEENDEYLSYRMMDWGPISDNLDNCLFREGDTAHFAFSFWRDRHHDPSERGRVFVTELPLRELLLTLHHAAWDLAWGRS</sequence>
<protein>
    <submittedName>
        <fullName evidence="1">Uncharacterized protein</fullName>
    </submittedName>
</protein>
<reference evidence="1 2" key="1">
    <citation type="submission" date="2021-04" db="EMBL/GenBank/DDBJ databases">
        <authorList>
            <person name="Ivanova A."/>
        </authorList>
    </citation>
    <scope>NUCLEOTIDE SEQUENCE [LARGE SCALE GENOMIC DNA]</scope>
    <source>
        <strain evidence="1 2">G18</strain>
    </source>
</reference>
<keyword evidence="2" id="KW-1185">Reference proteome</keyword>
<comment type="caution">
    <text evidence="1">The sequence shown here is derived from an EMBL/GenBank/DDBJ whole genome shotgun (WGS) entry which is preliminary data.</text>
</comment>